<comment type="caution">
    <text evidence="1">The sequence shown here is derived from an EMBL/GenBank/DDBJ whole genome shotgun (WGS) entry which is preliminary data.</text>
</comment>
<protein>
    <submittedName>
        <fullName evidence="1">Uncharacterized protein</fullName>
    </submittedName>
</protein>
<organism evidence="1 2">
    <name type="scientific">Skeletonema marinoi</name>
    <dbReference type="NCBI Taxonomy" id="267567"/>
    <lineage>
        <taxon>Eukaryota</taxon>
        <taxon>Sar</taxon>
        <taxon>Stramenopiles</taxon>
        <taxon>Ochrophyta</taxon>
        <taxon>Bacillariophyta</taxon>
        <taxon>Coscinodiscophyceae</taxon>
        <taxon>Thalassiosirophycidae</taxon>
        <taxon>Thalassiosirales</taxon>
        <taxon>Skeletonemataceae</taxon>
        <taxon>Skeletonema</taxon>
        <taxon>Skeletonema marinoi-dohrnii complex</taxon>
    </lineage>
</organism>
<name>A0AAD8XZG5_9STRA</name>
<sequence>MSHDDDRSAIANGLSTSWNDIDSKFVPSNHHEMSLAHVEGPGYDQSEYRGHISLKSMNADKLSKGGIHPRLVSNLFHLIRNAPGSTHMVAVVDGQAQRSYNVMLMLLNTSISDLFKMYGKVFRNVGTLNDQDLIPISSMNPIDVNSSQPSMTLLELLRIRKIKIHMVPIITPSLVFEKTVCGGQYTFTPYLAARYSADYQVIMYIDGDTAMVESSNKRTLNEILYDRFFGQKSSKCAGHRMRLIEQYVKPEYNNNEAVLQCTQNLALDKKKWQYALKNCHLKEGHIVARTDSVYAFSVHHPDTLDGYLPEGVDDCKPPYSKMEQNAMLRDIEHEQHELISRYYLGEDEFVQLHLRNRERKAECACFFEP</sequence>
<proteinExistence type="predicted"/>
<dbReference type="AlphaFoldDB" id="A0AAD8XZG5"/>
<reference evidence="1" key="1">
    <citation type="submission" date="2023-06" db="EMBL/GenBank/DDBJ databases">
        <title>Survivors Of The Sea: Transcriptome response of Skeletonema marinoi to long-term dormancy.</title>
        <authorList>
            <person name="Pinder M.I.M."/>
            <person name="Kourtchenko O."/>
            <person name="Robertson E.K."/>
            <person name="Larsson T."/>
            <person name="Maumus F."/>
            <person name="Osuna-Cruz C.M."/>
            <person name="Vancaester E."/>
            <person name="Stenow R."/>
            <person name="Vandepoele K."/>
            <person name="Ploug H."/>
            <person name="Bruchert V."/>
            <person name="Godhe A."/>
            <person name="Topel M."/>
        </authorList>
    </citation>
    <scope>NUCLEOTIDE SEQUENCE</scope>
    <source>
        <strain evidence="1">R05AC</strain>
    </source>
</reference>
<gene>
    <name evidence="1" type="ORF">QTG54_012885</name>
</gene>
<evidence type="ECO:0000313" key="1">
    <source>
        <dbReference type="EMBL" id="KAK1736285.1"/>
    </source>
</evidence>
<keyword evidence="2" id="KW-1185">Reference proteome</keyword>
<dbReference type="Proteomes" id="UP001224775">
    <property type="component" value="Unassembled WGS sequence"/>
</dbReference>
<evidence type="ECO:0000313" key="2">
    <source>
        <dbReference type="Proteomes" id="UP001224775"/>
    </source>
</evidence>
<dbReference type="EMBL" id="JATAAI010000029">
    <property type="protein sequence ID" value="KAK1736285.1"/>
    <property type="molecule type" value="Genomic_DNA"/>
</dbReference>
<accession>A0AAD8XZG5</accession>